<dbReference type="Gene3D" id="3.10.450.50">
    <property type="match status" value="1"/>
</dbReference>
<reference evidence="2 3" key="1">
    <citation type="submission" date="2016-10" db="EMBL/GenBank/DDBJ databases">
        <authorList>
            <person name="de Groot N.N."/>
        </authorList>
    </citation>
    <scope>NUCLEOTIDE SEQUENCE [LARGE SCALE GENOMIC DNA]</scope>
    <source>
        <strain evidence="2 3">CGMCC 4.3491</strain>
    </source>
</reference>
<dbReference type="SUPFAM" id="SSF54427">
    <property type="entry name" value="NTF2-like"/>
    <property type="match status" value="1"/>
</dbReference>
<name>A0A1H3TGN4_9MICO</name>
<evidence type="ECO:0000259" key="1">
    <source>
        <dbReference type="Pfam" id="PF13577"/>
    </source>
</evidence>
<evidence type="ECO:0000313" key="3">
    <source>
        <dbReference type="Proteomes" id="UP000198891"/>
    </source>
</evidence>
<proteinExistence type="predicted"/>
<protein>
    <submittedName>
        <fullName evidence="2">SnoaL-like domain-containing protein</fullName>
    </submittedName>
</protein>
<dbReference type="InterPro" id="IPR037401">
    <property type="entry name" value="SnoaL-like"/>
</dbReference>
<organism evidence="2 3">
    <name type="scientific">Herbiconiux ginsengi</name>
    <dbReference type="NCBI Taxonomy" id="381665"/>
    <lineage>
        <taxon>Bacteria</taxon>
        <taxon>Bacillati</taxon>
        <taxon>Actinomycetota</taxon>
        <taxon>Actinomycetes</taxon>
        <taxon>Micrococcales</taxon>
        <taxon>Microbacteriaceae</taxon>
        <taxon>Herbiconiux</taxon>
    </lineage>
</organism>
<gene>
    <name evidence="2" type="ORF">SAMN05216554_4163</name>
</gene>
<keyword evidence="3" id="KW-1185">Reference proteome</keyword>
<dbReference type="InterPro" id="IPR032710">
    <property type="entry name" value="NTF2-like_dom_sf"/>
</dbReference>
<dbReference type="OrthoDB" id="5081128at2"/>
<evidence type="ECO:0000313" key="2">
    <source>
        <dbReference type="EMBL" id="SDZ48825.1"/>
    </source>
</evidence>
<feature type="domain" description="SnoaL-like" evidence="1">
    <location>
        <begin position="47"/>
        <end position="168"/>
    </location>
</feature>
<dbReference type="EMBL" id="FNPZ01000005">
    <property type="protein sequence ID" value="SDZ48825.1"/>
    <property type="molecule type" value="Genomic_DNA"/>
</dbReference>
<sequence length="210" mass="23969">MSDTENDIEQQVRGWAEGIWRPGIEQGKRLLATPVDPDLRIEERLARLEDIKAIEDAFRLYHIFYGGRDLEATLDLFTDDAIQVNGRGTFIGKESLRSSYEYLMTNQKFIIHHGTNVLVTLDPNDRDAALLTARHINFWVGETGTPGIVGGTYLNRMRRVGGRWLIAEQRLTFNYRTVAELVPRVVNSTAPTPDLPLNQRDLLEDWSLFA</sequence>
<accession>A0A1H3TGN4</accession>
<dbReference type="Pfam" id="PF13577">
    <property type="entry name" value="SnoaL_4"/>
    <property type="match status" value="1"/>
</dbReference>
<dbReference type="RefSeq" id="WP_092557442.1">
    <property type="nucleotide sequence ID" value="NZ_FNPZ01000005.1"/>
</dbReference>
<dbReference type="Proteomes" id="UP000198891">
    <property type="component" value="Unassembled WGS sequence"/>
</dbReference>
<dbReference type="AlphaFoldDB" id="A0A1H3TGN4"/>